<dbReference type="Proteomes" id="UP000176682">
    <property type="component" value="Unassembled WGS sequence"/>
</dbReference>
<dbReference type="AlphaFoldDB" id="A0A1F5FIS9"/>
<protein>
    <submittedName>
        <fullName evidence="1">Uncharacterized protein</fullName>
    </submittedName>
</protein>
<reference evidence="1 2" key="1">
    <citation type="journal article" date="2016" name="Nat. Commun.">
        <title>Thousands of microbial genomes shed light on interconnected biogeochemical processes in an aquifer system.</title>
        <authorList>
            <person name="Anantharaman K."/>
            <person name="Brown C.T."/>
            <person name="Hug L.A."/>
            <person name="Sharon I."/>
            <person name="Castelle C.J."/>
            <person name="Probst A.J."/>
            <person name="Thomas B.C."/>
            <person name="Singh A."/>
            <person name="Wilkins M.J."/>
            <person name="Karaoz U."/>
            <person name="Brodie E.L."/>
            <person name="Williams K.H."/>
            <person name="Hubbard S.S."/>
            <person name="Banfield J.F."/>
        </authorList>
    </citation>
    <scope>NUCLEOTIDE SEQUENCE [LARGE SCALE GENOMIC DNA]</scope>
</reference>
<sequence>MAEGQVPKFVLGKAYSRDEFVYTAEGLAQELTHMGKLDVAELMQRSIEWAKGHPIGTWFVFEEDEEGVRYPIAHVNEVLSLNPDPFRN</sequence>
<proteinExistence type="predicted"/>
<comment type="caution">
    <text evidence="1">The sequence shown here is derived from an EMBL/GenBank/DDBJ whole genome shotgun (WGS) entry which is preliminary data.</text>
</comment>
<name>A0A1F5FIS9_9BACT</name>
<organism evidence="1 2">
    <name type="scientific">Candidatus Collierbacteria bacterium RIFOXYB1_FULL_49_13</name>
    <dbReference type="NCBI Taxonomy" id="1817728"/>
    <lineage>
        <taxon>Bacteria</taxon>
        <taxon>Candidatus Collieribacteriota</taxon>
    </lineage>
</organism>
<gene>
    <name evidence="1" type="ORF">A2368_00085</name>
</gene>
<evidence type="ECO:0000313" key="1">
    <source>
        <dbReference type="EMBL" id="OGD79523.1"/>
    </source>
</evidence>
<dbReference type="EMBL" id="MFAM01000018">
    <property type="protein sequence ID" value="OGD79523.1"/>
    <property type="molecule type" value="Genomic_DNA"/>
</dbReference>
<accession>A0A1F5FIS9</accession>
<evidence type="ECO:0000313" key="2">
    <source>
        <dbReference type="Proteomes" id="UP000176682"/>
    </source>
</evidence>